<evidence type="ECO:0000256" key="2">
    <source>
        <dbReference type="ARBA" id="ARBA00022676"/>
    </source>
</evidence>
<accession>A0AAD7UH20</accession>
<dbReference type="PANTHER" id="PTHR43685">
    <property type="entry name" value="GLYCOSYLTRANSFERASE"/>
    <property type="match status" value="1"/>
</dbReference>
<dbReference type="InterPro" id="IPR029044">
    <property type="entry name" value="Nucleotide-diphossugar_trans"/>
</dbReference>
<comment type="caution">
    <text evidence="5">The sequence shown here is derived from an EMBL/GenBank/DDBJ whole genome shotgun (WGS) entry which is preliminary data.</text>
</comment>
<evidence type="ECO:0000259" key="4">
    <source>
        <dbReference type="Pfam" id="PF00535"/>
    </source>
</evidence>
<evidence type="ECO:0000256" key="3">
    <source>
        <dbReference type="ARBA" id="ARBA00022679"/>
    </source>
</evidence>
<gene>
    <name evidence="5" type="ORF">CTAYLR_002407</name>
</gene>
<proteinExistence type="inferred from homology"/>
<dbReference type="Proteomes" id="UP001230188">
    <property type="component" value="Unassembled WGS sequence"/>
</dbReference>
<reference evidence="5" key="1">
    <citation type="submission" date="2023-01" db="EMBL/GenBank/DDBJ databases">
        <title>Metagenome sequencing of chrysophaentin producing Chrysophaeum taylorii.</title>
        <authorList>
            <person name="Davison J."/>
            <person name="Bewley C."/>
        </authorList>
    </citation>
    <scope>NUCLEOTIDE SEQUENCE</scope>
    <source>
        <strain evidence="5">NIES-1699</strain>
    </source>
</reference>
<sequence>MLVSVILPTRGTKPVLLQRALASVRAQTYEPVELIVVVDGGVAVDAGDDAQVLVLPSPTQGRPGLARNAGLAVAKGELVAFLDDDDAWVPTKLDRQLLAMARDATDMACAAAVDAPDLSLPEATPPTHPLLLPRIFGRDAIAARNRVVCSSVVLRTRLARDVGGFSDAKYGQDWDLWLRCLAHTSCSYDQQPLVYLNADPNDVDRSTVRAEVRHSISRVLDARGAGAEEEPRLAALVAGFSGAAA</sequence>
<protein>
    <recommendedName>
        <fullName evidence="4">Glycosyltransferase 2-like domain-containing protein</fullName>
    </recommendedName>
</protein>
<dbReference type="PANTHER" id="PTHR43685:SF5">
    <property type="entry name" value="GLYCOSYLTRANSFERASE EPSE-RELATED"/>
    <property type="match status" value="1"/>
</dbReference>
<organism evidence="5 6">
    <name type="scientific">Chrysophaeum taylorii</name>
    <dbReference type="NCBI Taxonomy" id="2483200"/>
    <lineage>
        <taxon>Eukaryota</taxon>
        <taxon>Sar</taxon>
        <taxon>Stramenopiles</taxon>
        <taxon>Ochrophyta</taxon>
        <taxon>Pelagophyceae</taxon>
        <taxon>Pelagomonadales</taxon>
        <taxon>Pelagomonadaceae</taxon>
        <taxon>Chrysophaeum</taxon>
    </lineage>
</organism>
<keyword evidence="3" id="KW-0808">Transferase</keyword>
<name>A0AAD7UH20_9STRA</name>
<evidence type="ECO:0000313" key="6">
    <source>
        <dbReference type="Proteomes" id="UP001230188"/>
    </source>
</evidence>
<dbReference type="EMBL" id="JAQMWT010000316">
    <property type="protein sequence ID" value="KAJ8605345.1"/>
    <property type="molecule type" value="Genomic_DNA"/>
</dbReference>
<dbReference type="SUPFAM" id="SSF53448">
    <property type="entry name" value="Nucleotide-diphospho-sugar transferases"/>
    <property type="match status" value="1"/>
</dbReference>
<keyword evidence="2" id="KW-0328">Glycosyltransferase</keyword>
<dbReference type="AlphaFoldDB" id="A0AAD7UH20"/>
<evidence type="ECO:0000256" key="1">
    <source>
        <dbReference type="ARBA" id="ARBA00006739"/>
    </source>
</evidence>
<comment type="similarity">
    <text evidence="1">Belongs to the glycosyltransferase 2 family.</text>
</comment>
<dbReference type="GO" id="GO:0016757">
    <property type="term" value="F:glycosyltransferase activity"/>
    <property type="evidence" value="ECO:0007669"/>
    <property type="project" value="UniProtKB-KW"/>
</dbReference>
<dbReference type="CDD" id="cd00761">
    <property type="entry name" value="Glyco_tranf_GTA_type"/>
    <property type="match status" value="1"/>
</dbReference>
<dbReference type="InterPro" id="IPR050834">
    <property type="entry name" value="Glycosyltransf_2"/>
</dbReference>
<feature type="domain" description="Glycosyltransferase 2-like" evidence="4">
    <location>
        <begin position="4"/>
        <end position="117"/>
    </location>
</feature>
<evidence type="ECO:0000313" key="5">
    <source>
        <dbReference type="EMBL" id="KAJ8605345.1"/>
    </source>
</evidence>
<dbReference type="Gene3D" id="3.90.550.10">
    <property type="entry name" value="Spore Coat Polysaccharide Biosynthesis Protein SpsA, Chain A"/>
    <property type="match status" value="1"/>
</dbReference>
<dbReference type="InterPro" id="IPR001173">
    <property type="entry name" value="Glyco_trans_2-like"/>
</dbReference>
<keyword evidence="6" id="KW-1185">Reference proteome</keyword>
<dbReference type="Pfam" id="PF00535">
    <property type="entry name" value="Glycos_transf_2"/>
    <property type="match status" value="1"/>
</dbReference>